<dbReference type="InterPro" id="IPR000697">
    <property type="entry name" value="WH1/EVH1_dom"/>
</dbReference>
<feature type="compositionally biased region" description="Polar residues" evidence="9">
    <location>
        <begin position="196"/>
        <end position="214"/>
    </location>
</feature>
<dbReference type="GO" id="GO:0005522">
    <property type="term" value="F:profilin binding"/>
    <property type="evidence" value="ECO:0007669"/>
    <property type="project" value="TreeGrafter"/>
</dbReference>
<dbReference type="Pfam" id="PF00568">
    <property type="entry name" value="WH1"/>
    <property type="match status" value="1"/>
</dbReference>
<dbReference type="Proteomes" id="UP000297703">
    <property type="component" value="Unassembled WGS sequence"/>
</dbReference>
<feature type="compositionally biased region" description="Basic and acidic residues" evidence="9">
    <location>
        <begin position="120"/>
        <end position="137"/>
    </location>
</feature>
<dbReference type="SUPFAM" id="SSF118370">
    <property type="entry name" value="Vasodilator-stimulated phosphoprotein, VASP, tetramerisation domain"/>
    <property type="match status" value="1"/>
</dbReference>
<evidence type="ECO:0000256" key="5">
    <source>
        <dbReference type="ARBA" id="ARBA00023036"/>
    </source>
</evidence>
<dbReference type="AlphaFoldDB" id="A0A4D9DYB6"/>
<dbReference type="InterPro" id="IPR011993">
    <property type="entry name" value="PH-like_dom_sf"/>
</dbReference>
<dbReference type="GO" id="GO:0030838">
    <property type="term" value="P:positive regulation of actin filament polymerization"/>
    <property type="evidence" value="ECO:0007669"/>
    <property type="project" value="TreeGrafter"/>
</dbReference>
<dbReference type="GO" id="GO:0030036">
    <property type="term" value="P:actin cytoskeleton organization"/>
    <property type="evidence" value="ECO:0007669"/>
    <property type="project" value="TreeGrafter"/>
</dbReference>
<comment type="similarity">
    <text evidence="3">Belongs to the Ena/VASP family.</text>
</comment>
<keyword evidence="8" id="KW-0966">Cell projection</keyword>
<dbReference type="GO" id="GO:0001843">
    <property type="term" value="P:neural tube closure"/>
    <property type="evidence" value="ECO:0007669"/>
    <property type="project" value="TreeGrafter"/>
</dbReference>
<dbReference type="PANTHER" id="PTHR11202:SF12">
    <property type="entry name" value="VASODILATOR-STIMULATED PHOSPHOPROTEIN"/>
    <property type="match status" value="1"/>
</dbReference>
<keyword evidence="5" id="KW-0729">SH3-binding</keyword>
<keyword evidence="6" id="KW-0009">Actin-binding</keyword>
<dbReference type="PANTHER" id="PTHR11202">
    <property type="entry name" value="SPROUTY-RELATED, EVH1 DOMAIN-CONTAINING PROTEIN FAMILY MEMBER"/>
    <property type="match status" value="1"/>
</dbReference>
<evidence type="ECO:0000256" key="6">
    <source>
        <dbReference type="ARBA" id="ARBA00023203"/>
    </source>
</evidence>
<dbReference type="Gene3D" id="2.30.29.30">
    <property type="entry name" value="Pleckstrin-homology domain (PH domain)/Phosphotyrosine-binding domain (PTB)"/>
    <property type="match status" value="1"/>
</dbReference>
<dbReference type="InterPro" id="IPR038023">
    <property type="entry name" value="VASP_sf"/>
</dbReference>
<evidence type="ECO:0000313" key="12">
    <source>
        <dbReference type="Proteomes" id="UP000297703"/>
    </source>
</evidence>
<evidence type="ECO:0000259" key="10">
    <source>
        <dbReference type="PROSITE" id="PS50229"/>
    </source>
</evidence>
<evidence type="ECO:0000256" key="2">
    <source>
        <dbReference type="ARBA" id="ARBA00004510"/>
    </source>
</evidence>
<evidence type="ECO:0000256" key="8">
    <source>
        <dbReference type="ARBA" id="ARBA00023273"/>
    </source>
</evidence>
<evidence type="ECO:0000256" key="4">
    <source>
        <dbReference type="ARBA" id="ARBA00022490"/>
    </source>
</evidence>
<keyword evidence="4" id="KW-0963">Cytoplasm</keyword>
<dbReference type="GO" id="GO:0017124">
    <property type="term" value="F:SH3 domain binding"/>
    <property type="evidence" value="ECO:0007669"/>
    <property type="project" value="UniProtKB-KW"/>
</dbReference>
<keyword evidence="12" id="KW-1185">Reference proteome</keyword>
<dbReference type="Gene3D" id="1.20.5.1160">
    <property type="entry name" value="Vasodilator-stimulated phosphoprotein"/>
    <property type="match status" value="1"/>
</dbReference>
<dbReference type="SMART" id="SM00461">
    <property type="entry name" value="WH1"/>
    <property type="match status" value="1"/>
</dbReference>
<keyword evidence="7" id="KW-0206">Cytoskeleton</keyword>
<protein>
    <submittedName>
        <fullName evidence="11">Rho guanine nucleotide exchange factor 5</fullName>
    </submittedName>
</protein>
<feature type="domain" description="WH1" evidence="10">
    <location>
        <begin position="1"/>
        <end position="100"/>
    </location>
</feature>
<evidence type="ECO:0000256" key="9">
    <source>
        <dbReference type="SAM" id="MobiDB-lite"/>
    </source>
</evidence>
<accession>A0A4D9DYB6</accession>
<comment type="caution">
    <text evidence="11">The sequence shown here is derived from an EMBL/GenBank/DDBJ whole genome shotgun (WGS) entry which is preliminary data.</text>
</comment>
<dbReference type="OrthoDB" id="31170at2759"/>
<name>A0A4D9DYB6_9SAUR</name>
<dbReference type="GO" id="GO:0003779">
    <property type="term" value="F:actin binding"/>
    <property type="evidence" value="ECO:0007669"/>
    <property type="project" value="UniProtKB-KW"/>
</dbReference>
<dbReference type="GO" id="GO:0030027">
    <property type="term" value="C:lamellipodium"/>
    <property type="evidence" value="ECO:0007669"/>
    <property type="project" value="UniProtKB-SubCell"/>
</dbReference>
<evidence type="ECO:0000256" key="3">
    <source>
        <dbReference type="ARBA" id="ARBA00009785"/>
    </source>
</evidence>
<organism evidence="11 12">
    <name type="scientific">Platysternon megacephalum</name>
    <name type="common">big-headed turtle</name>
    <dbReference type="NCBI Taxonomy" id="55544"/>
    <lineage>
        <taxon>Eukaryota</taxon>
        <taxon>Metazoa</taxon>
        <taxon>Chordata</taxon>
        <taxon>Craniata</taxon>
        <taxon>Vertebrata</taxon>
        <taxon>Euteleostomi</taxon>
        <taxon>Archelosauria</taxon>
        <taxon>Testudinata</taxon>
        <taxon>Testudines</taxon>
        <taxon>Cryptodira</taxon>
        <taxon>Durocryptodira</taxon>
        <taxon>Testudinoidea</taxon>
        <taxon>Platysternidae</taxon>
        <taxon>Platysternon</taxon>
    </lineage>
</organism>
<proteinExistence type="inferred from homology"/>
<feature type="region of interest" description="Disordered" evidence="9">
    <location>
        <begin position="103"/>
        <end position="252"/>
    </location>
</feature>
<gene>
    <name evidence="11" type="ORF">DR999_PMT17919</name>
</gene>
<comment type="subcellular location">
    <subcellularLocation>
        <location evidence="2">Cell projection</location>
        <location evidence="2">Lamellipodium</location>
    </subcellularLocation>
    <subcellularLocation>
        <location evidence="1">Cytoplasm</location>
        <location evidence="1">Cytoskeleton</location>
    </subcellularLocation>
</comment>
<evidence type="ECO:0000256" key="7">
    <source>
        <dbReference type="ARBA" id="ARBA00023212"/>
    </source>
</evidence>
<evidence type="ECO:0000313" key="11">
    <source>
        <dbReference type="EMBL" id="TFJ99992.1"/>
    </source>
</evidence>
<reference evidence="11 12" key="1">
    <citation type="submission" date="2019-04" db="EMBL/GenBank/DDBJ databases">
        <title>Draft genome of the big-headed turtle Platysternon megacephalum.</title>
        <authorList>
            <person name="Gong S."/>
        </authorList>
    </citation>
    <scope>NUCLEOTIDE SEQUENCE [LARGE SCALE GENOMIC DNA]</scope>
    <source>
        <strain evidence="11">DO16091913</strain>
        <tissue evidence="11">Muscle</tissue>
    </source>
</reference>
<dbReference type="GO" id="GO:0005856">
    <property type="term" value="C:cytoskeleton"/>
    <property type="evidence" value="ECO:0007669"/>
    <property type="project" value="UniProtKB-SubCell"/>
</dbReference>
<dbReference type="CDD" id="cd01207">
    <property type="entry name" value="EVH1_Ena_VASP-like"/>
    <property type="match status" value="1"/>
</dbReference>
<dbReference type="InterPro" id="IPR014885">
    <property type="entry name" value="VASP_tetra"/>
</dbReference>
<evidence type="ECO:0000256" key="1">
    <source>
        <dbReference type="ARBA" id="ARBA00004245"/>
    </source>
</evidence>
<dbReference type="EMBL" id="QXTE01000293">
    <property type="protein sequence ID" value="TFJ99992.1"/>
    <property type="molecule type" value="Genomic_DNA"/>
</dbReference>
<dbReference type="STRING" id="55544.A0A4D9DYB6"/>
<dbReference type="SUPFAM" id="SSF50729">
    <property type="entry name" value="PH domain-like"/>
    <property type="match status" value="1"/>
</dbReference>
<dbReference type="GO" id="GO:0007411">
    <property type="term" value="P:axon guidance"/>
    <property type="evidence" value="ECO:0007669"/>
    <property type="project" value="TreeGrafter"/>
</dbReference>
<dbReference type="FunFam" id="1.20.5.1160:FF:000005">
    <property type="entry name" value="vasodilator-stimulated phosphoprotein isoform X2"/>
    <property type="match status" value="1"/>
</dbReference>
<dbReference type="Pfam" id="PF08776">
    <property type="entry name" value="VASP_tetra"/>
    <property type="match status" value="1"/>
</dbReference>
<reference evidence="11 12" key="2">
    <citation type="submission" date="2019-04" db="EMBL/GenBank/DDBJ databases">
        <title>The genome sequence of big-headed turtle.</title>
        <authorList>
            <person name="Gong S."/>
        </authorList>
    </citation>
    <scope>NUCLEOTIDE SEQUENCE [LARGE SCALE GENOMIC DNA]</scope>
    <source>
        <strain evidence="11">DO16091913</strain>
        <tissue evidence="11">Muscle</tissue>
    </source>
</reference>
<dbReference type="PROSITE" id="PS50229">
    <property type="entry name" value="WH1"/>
    <property type="match status" value="1"/>
</dbReference>
<dbReference type="GO" id="GO:0005737">
    <property type="term" value="C:cytoplasm"/>
    <property type="evidence" value="ECO:0007669"/>
    <property type="project" value="UniProtKB-ARBA"/>
</dbReference>
<sequence>MLYDDANKKWVTAGSGPQAVSWVQIYHSPGSNTFRVVGRKMQADQQVVINCAIVKGMKYNQATPNFHQWRDTRQVWGLNFGTKEDASQFASGMLLALDRLEAGLAPSGPPQNGPSPDEMEQQKRQQLEQEQERRVQEDGAGPVGGSSSPGSAPKNEASRGGGGGGLMEEMSAMLARRRKATLPGEKPGPKKEDDVSSQQDATEPSGTRTPSLPSDSVRRPWEKNSSTLPRMKSAAPSSTEPPATGTDESDLERIKQELLEEVRRELQKLKEEIIEAFVLELRKRGSP</sequence>